<dbReference type="InterPro" id="IPR036937">
    <property type="entry name" value="Adhesion_dom_fimbrial_sf"/>
</dbReference>
<sequence length="403" mass="41470">MKTRFYRFLAWAARPMAQAWLAKAAAVCAVTVAALHAPAAFAAGGQACSVAAMVKENGWNITNNLAGIGDGVAIADITFSNTTTATGTQAGYFMSFTVLMPAASGAYQTIPLTTFPGLGLRLRFAGYVDGGNAQLNPSNVPAVGTTVTTNMLYWGRSPFQNGSNPKTFKLLWKLELVVTDVRVYAGGTGNFAKEPGLAGMGFAVLPTITDNTSSPTNQACSSITSSIGDALVSGVIQLPELPKPPTPTCQFPVGSLNQTVTLNRGTTGSVPANGASRAEGAVGETQFFINAVNCGANTDYALYFTDANQTGGNKPYLISTGALAGKVNLRMYSGSSTTPIQFGPPPLGGSMPSYAAGLTNSGTAAGSTFNHDFTVQYVRAPGYAGALSADSLAAKTTVTVVYP</sequence>
<dbReference type="Gene3D" id="2.60.40.1090">
    <property type="entry name" value="Fimbrial-type adhesion domain"/>
    <property type="match status" value="1"/>
</dbReference>
<comment type="caution">
    <text evidence="2">The sequence shown here is derived from an EMBL/GenBank/DDBJ whole genome shotgun (WGS) entry which is preliminary data.</text>
</comment>
<dbReference type="RefSeq" id="WP_211458460.1">
    <property type="nucleotide sequence ID" value="NZ_JAANES010000005.1"/>
</dbReference>
<accession>A0ABS5LX40</accession>
<keyword evidence="3" id="KW-1185">Reference proteome</keyword>
<dbReference type="Proteomes" id="UP001647436">
    <property type="component" value="Unassembled WGS sequence"/>
</dbReference>
<feature type="chain" id="PRO_5046150323" description="Fimbrial protein" evidence="1">
    <location>
        <begin position="43"/>
        <end position="403"/>
    </location>
</feature>
<reference evidence="2 3" key="1">
    <citation type="submission" date="2020-03" db="EMBL/GenBank/DDBJ databases">
        <title>The role of nitrogen metabolism on polyethylene biodegradation.</title>
        <authorList>
            <person name="Peixoto J."/>
            <person name="Vizzotto C.S."/>
            <person name="Ramos A."/>
            <person name="Alves G."/>
            <person name="Steindorff A."/>
            <person name="Kruger R."/>
        </authorList>
    </citation>
    <scope>NUCLEOTIDE SEQUENCE [LARGE SCALE GENOMIC DNA]</scope>
    <source>
        <strain evidence="2 3">PE63</strain>
    </source>
</reference>
<evidence type="ECO:0000313" key="3">
    <source>
        <dbReference type="Proteomes" id="UP001647436"/>
    </source>
</evidence>
<name>A0ABS5LX40_9BURK</name>
<evidence type="ECO:0008006" key="4">
    <source>
        <dbReference type="Google" id="ProtNLM"/>
    </source>
</evidence>
<gene>
    <name evidence="2" type="ORF">DJFAAGMI_03842</name>
</gene>
<organism evidence="2 3">
    <name type="scientific">Comamonas brasiliensis</name>
    <dbReference type="NCBI Taxonomy" id="1812482"/>
    <lineage>
        <taxon>Bacteria</taxon>
        <taxon>Pseudomonadati</taxon>
        <taxon>Pseudomonadota</taxon>
        <taxon>Betaproteobacteria</taxon>
        <taxon>Burkholderiales</taxon>
        <taxon>Comamonadaceae</taxon>
        <taxon>Comamonas</taxon>
    </lineage>
</organism>
<dbReference type="EMBL" id="JAANES010000005">
    <property type="protein sequence ID" value="MBS3021078.1"/>
    <property type="molecule type" value="Genomic_DNA"/>
</dbReference>
<keyword evidence="1" id="KW-0732">Signal</keyword>
<dbReference type="InterPro" id="IPR008966">
    <property type="entry name" value="Adhesion_dom_sf"/>
</dbReference>
<protein>
    <recommendedName>
        <fullName evidence="4">Fimbrial protein</fullName>
    </recommendedName>
</protein>
<feature type="signal peptide" evidence="1">
    <location>
        <begin position="1"/>
        <end position="42"/>
    </location>
</feature>
<evidence type="ECO:0000256" key="1">
    <source>
        <dbReference type="SAM" id="SignalP"/>
    </source>
</evidence>
<evidence type="ECO:0000313" key="2">
    <source>
        <dbReference type="EMBL" id="MBS3021078.1"/>
    </source>
</evidence>
<proteinExistence type="predicted"/>
<dbReference type="SUPFAM" id="SSF49401">
    <property type="entry name" value="Bacterial adhesins"/>
    <property type="match status" value="1"/>
</dbReference>